<dbReference type="EMBL" id="JAUTXU010000316">
    <property type="protein sequence ID" value="KAK3686499.1"/>
    <property type="molecule type" value="Genomic_DNA"/>
</dbReference>
<accession>A0ACC3MDD5</accession>
<organism evidence="1 2">
    <name type="scientific">Vermiconidia calcicola</name>
    <dbReference type="NCBI Taxonomy" id="1690605"/>
    <lineage>
        <taxon>Eukaryota</taxon>
        <taxon>Fungi</taxon>
        <taxon>Dikarya</taxon>
        <taxon>Ascomycota</taxon>
        <taxon>Pezizomycotina</taxon>
        <taxon>Dothideomycetes</taxon>
        <taxon>Dothideomycetidae</taxon>
        <taxon>Mycosphaerellales</taxon>
        <taxon>Extremaceae</taxon>
        <taxon>Vermiconidia</taxon>
    </lineage>
</organism>
<proteinExistence type="predicted"/>
<reference evidence="1" key="1">
    <citation type="submission" date="2023-07" db="EMBL/GenBank/DDBJ databases">
        <title>Black Yeasts Isolated from many extreme environments.</title>
        <authorList>
            <person name="Coleine C."/>
            <person name="Stajich J.E."/>
            <person name="Selbmann L."/>
        </authorList>
    </citation>
    <scope>NUCLEOTIDE SEQUENCE</scope>
    <source>
        <strain evidence="1">CCFEE 5714</strain>
    </source>
</reference>
<keyword evidence="2" id="KW-1185">Reference proteome</keyword>
<gene>
    <name evidence="1" type="ORF">LTR37_019746</name>
</gene>
<evidence type="ECO:0000313" key="2">
    <source>
        <dbReference type="Proteomes" id="UP001281147"/>
    </source>
</evidence>
<comment type="caution">
    <text evidence="1">The sequence shown here is derived from an EMBL/GenBank/DDBJ whole genome shotgun (WGS) entry which is preliminary data.</text>
</comment>
<dbReference type="Proteomes" id="UP001281147">
    <property type="component" value="Unassembled WGS sequence"/>
</dbReference>
<protein>
    <submittedName>
        <fullName evidence="1">Uncharacterized protein</fullName>
    </submittedName>
</protein>
<sequence>MQTDHPPTDLEAIENALANLRISSTSKPTQAVALLAEASKQSIPTRQQLADPSILRTLIEIIETSINDSLESVDVALRCIGNACIDNSAAREAVTNIGFSWASLSLRAGSSTDFATRTLTAKVLYNICSDCEPAQQQCYRDMLHQELIDLCARGAWQRPPGIELLLELLFWICSQKDQVVAQDSSTTTHNKSLPDGTLEKLISLPHDYHSGLEPEDFALLLETCLIFFRDPSIQRDISAHNHLPSVWRILQENESKISDLSKDAEEDRKLLVPLSVSLTWCLSDIAASPGIPADTFADMHIKDVVVEAIKTRDSDWGNERLAIAGCQVLGNLLWSGKSVASYVLEDVALQHAVLEILNTSQDVELLHSTAGLLVQLCRPSVEIRENIVNNEQAQTALGPRWYQAAEGTG</sequence>
<evidence type="ECO:0000313" key="1">
    <source>
        <dbReference type="EMBL" id="KAK3686499.1"/>
    </source>
</evidence>
<name>A0ACC3MDD5_9PEZI</name>